<accession>A0A1G8BPF7</accession>
<evidence type="ECO:0000259" key="4">
    <source>
        <dbReference type="PROSITE" id="PS51118"/>
    </source>
</evidence>
<protein>
    <submittedName>
        <fullName evidence="5">DNA-binding transcriptional regulator, HxlR family</fullName>
    </submittedName>
</protein>
<evidence type="ECO:0000256" key="3">
    <source>
        <dbReference type="ARBA" id="ARBA00023163"/>
    </source>
</evidence>
<evidence type="ECO:0000256" key="2">
    <source>
        <dbReference type="ARBA" id="ARBA00023125"/>
    </source>
</evidence>
<dbReference type="PROSITE" id="PS51118">
    <property type="entry name" value="HTH_HXLR"/>
    <property type="match status" value="1"/>
</dbReference>
<dbReference type="InterPro" id="IPR002577">
    <property type="entry name" value="HTH_HxlR"/>
</dbReference>
<dbReference type="STRING" id="104663.SAMN04488121_111112"/>
<sequence>MGTKKTKNYINRNCSELISLIMVGETMQLLSGKWKMQIITFLLNNGKTRFMDLMRGVEGISPRLLSRELQELLESKMVVRYVTNTKLVTVEYELTEDGKTLKGLLISVANRGTAHLKYLASRE</sequence>
<dbReference type="GO" id="GO:0003677">
    <property type="term" value="F:DNA binding"/>
    <property type="evidence" value="ECO:0007669"/>
    <property type="project" value="UniProtKB-KW"/>
</dbReference>
<evidence type="ECO:0000313" key="6">
    <source>
        <dbReference type="Proteomes" id="UP000199045"/>
    </source>
</evidence>
<name>A0A1G8BPF7_CHIFI</name>
<dbReference type="Gene3D" id="1.10.10.10">
    <property type="entry name" value="Winged helix-like DNA-binding domain superfamily/Winged helix DNA-binding domain"/>
    <property type="match status" value="1"/>
</dbReference>
<dbReference type="InterPro" id="IPR036388">
    <property type="entry name" value="WH-like_DNA-bd_sf"/>
</dbReference>
<dbReference type="EMBL" id="FNBN01000011">
    <property type="protein sequence ID" value="SDH35031.1"/>
    <property type="molecule type" value="Genomic_DNA"/>
</dbReference>
<organism evidence="5 6">
    <name type="scientific">Chitinophaga filiformis</name>
    <name type="common">Myxococcus filiformis</name>
    <name type="synonym">Flexibacter filiformis</name>
    <dbReference type="NCBI Taxonomy" id="104663"/>
    <lineage>
        <taxon>Bacteria</taxon>
        <taxon>Pseudomonadati</taxon>
        <taxon>Bacteroidota</taxon>
        <taxon>Chitinophagia</taxon>
        <taxon>Chitinophagales</taxon>
        <taxon>Chitinophagaceae</taxon>
        <taxon>Chitinophaga</taxon>
    </lineage>
</organism>
<evidence type="ECO:0000313" key="5">
    <source>
        <dbReference type="EMBL" id="SDH35031.1"/>
    </source>
</evidence>
<dbReference type="Proteomes" id="UP000199045">
    <property type="component" value="Unassembled WGS sequence"/>
</dbReference>
<reference evidence="6" key="1">
    <citation type="submission" date="2016-10" db="EMBL/GenBank/DDBJ databases">
        <authorList>
            <person name="Varghese N."/>
            <person name="Submissions S."/>
        </authorList>
    </citation>
    <scope>NUCLEOTIDE SEQUENCE [LARGE SCALE GENOMIC DNA]</scope>
    <source>
        <strain evidence="6">DSM 527</strain>
    </source>
</reference>
<keyword evidence="3" id="KW-0804">Transcription</keyword>
<dbReference type="Pfam" id="PF01638">
    <property type="entry name" value="HxlR"/>
    <property type="match status" value="1"/>
</dbReference>
<dbReference type="InterPro" id="IPR036390">
    <property type="entry name" value="WH_DNA-bd_sf"/>
</dbReference>
<dbReference type="SUPFAM" id="SSF46785">
    <property type="entry name" value="Winged helix' DNA-binding domain"/>
    <property type="match status" value="1"/>
</dbReference>
<dbReference type="AlphaFoldDB" id="A0A1G8BPF7"/>
<keyword evidence="1" id="KW-0805">Transcription regulation</keyword>
<evidence type="ECO:0000256" key="1">
    <source>
        <dbReference type="ARBA" id="ARBA00023015"/>
    </source>
</evidence>
<dbReference type="OrthoDB" id="2619345at2"/>
<dbReference type="PANTHER" id="PTHR33204">
    <property type="entry name" value="TRANSCRIPTIONAL REGULATOR, MARR FAMILY"/>
    <property type="match status" value="1"/>
</dbReference>
<feature type="domain" description="HTH hxlR-type" evidence="4">
    <location>
        <begin position="14"/>
        <end position="120"/>
    </location>
</feature>
<proteinExistence type="predicted"/>
<keyword evidence="2 5" id="KW-0238">DNA-binding</keyword>
<gene>
    <name evidence="5" type="ORF">SAMN04488121_111112</name>
</gene>
<dbReference type="RefSeq" id="WP_089837817.1">
    <property type="nucleotide sequence ID" value="NZ_FNBN01000011.1"/>
</dbReference>